<sequence>MLDRTGALRSRLASGPWRDRSAKGFSYCLSRWGADHSEHFPFSATPGKPIKWDIPRRCTCSIVAPPDLAAPVIVRSESNSCLRQPARISRRGVSCPWMGWTSMGLNLMAEPGGGFLGRWSVSSEAVGSTAAPWHAGWMGLYIWPVSVPRFVEPVFSSSFLPSDDSLFSSDITNGTNDLDEIHGSHEYIFFVEPVDPRYRRNAHNRGHELLCEGWLWISDRIARQGALRRRASVPAIRFQVTLAGSVVAYSSTYLVRARLSSRSSF</sequence>
<evidence type="ECO:0000313" key="2">
    <source>
        <dbReference type="Proteomes" id="UP000799766"/>
    </source>
</evidence>
<gene>
    <name evidence="1" type="ORF">BDY21DRAFT_196441</name>
</gene>
<protein>
    <submittedName>
        <fullName evidence="1">Uncharacterized protein</fullName>
    </submittedName>
</protein>
<keyword evidence="2" id="KW-1185">Reference proteome</keyword>
<dbReference type="Proteomes" id="UP000799766">
    <property type="component" value="Unassembled WGS sequence"/>
</dbReference>
<dbReference type="AlphaFoldDB" id="A0A6A6P609"/>
<evidence type="ECO:0000313" key="1">
    <source>
        <dbReference type="EMBL" id="KAF2458883.1"/>
    </source>
</evidence>
<name>A0A6A6P609_9PEZI</name>
<reference evidence="1" key="1">
    <citation type="journal article" date="2020" name="Stud. Mycol.">
        <title>101 Dothideomycetes genomes: a test case for predicting lifestyles and emergence of pathogens.</title>
        <authorList>
            <person name="Haridas S."/>
            <person name="Albert R."/>
            <person name="Binder M."/>
            <person name="Bloem J."/>
            <person name="Labutti K."/>
            <person name="Salamov A."/>
            <person name="Andreopoulos B."/>
            <person name="Baker S."/>
            <person name="Barry K."/>
            <person name="Bills G."/>
            <person name="Bluhm B."/>
            <person name="Cannon C."/>
            <person name="Castanera R."/>
            <person name="Culley D."/>
            <person name="Daum C."/>
            <person name="Ezra D."/>
            <person name="Gonzalez J."/>
            <person name="Henrissat B."/>
            <person name="Kuo A."/>
            <person name="Liang C."/>
            <person name="Lipzen A."/>
            <person name="Lutzoni F."/>
            <person name="Magnuson J."/>
            <person name="Mondo S."/>
            <person name="Nolan M."/>
            <person name="Ohm R."/>
            <person name="Pangilinan J."/>
            <person name="Park H.-J."/>
            <person name="Ramirez L."/>
            <person name="Alfaro M."/>
            <person name="Sun H."/>
            <person name="Tritt A."/>
            <person name="Yoshinaga Y."/>
            <person name="Zwiers L.-H."/>
            <person name="Turgeon B."/>
            <person name="Goodwin S."/>
            <person name="Spatafora J."/>
            <person name="Crous P."/>
            <person name="Grigoriev I."/>
        </authorList>
    </citation>
    <scope>NUCLEOTIDE SEQUENCE</scope>
    <source>
        <strain evidence="1">ATCC 16933</strain>
    </source>
</reference>
<dbReference type="EMBL" id="MU001676">
    <property type="protein sequence ID" value="KAF2458883.1"/>
    <property type="molecule type" value="Genomic_DNA"/>
</dbReference>
<proteinExistence type="predicted"/>
<organism evidence="1 2">
    <name type="scientific">Lineolata rhizophorae</name>
    <dbReference type="NCBI Taxonomy" id="578093"/>
    <lineage>
        <taxon>Eukaryota</taxon>
        <taxon>Fungi</taxon>
        <taxon>Dikarya</taxon>
        <taxon>Ascomycota</taxon>
        <taxon>Pezizomycotina</taxon>
        <taxon>Dothideomycetes</taxon>
        <taxon>Dothideomycetes incertae sedis</taxon>
        <taxon>Lineolatales</taxon>
        <taxon>Lineolataceae</taxon>
        <taxon>Lineolata</taxon>
    </lineage>
</organism>
<accession>A0A6A6P609</accession>